<feature type="region of interest" description="Disordered" evidence="1">
    <location>
        <begin position="162"/>
        <end position="229"/>
    </location>
</feature>
<evidence type="ECO:0000256" key="2">
    <source>
        <dbReference type="SAM" id="SignalP"/>
    </source>
</evidence>
<feature type="chain" id="PRO_5046219761" description="DUF3106 domain-containing protein" evidence="2">
    <location>
        <begin position="41"/>
        <end position="229"/>
    </location>
</feature>
<dbReference type="EMBL" id="BMYK01000025">
    <property type="protein sequence ID" value="GHC98090.1"/>
    <property type="molecule type" value="Genomic_DNA"/>
</dbReference>
<feature type="signal peptide" evidence="2">
    <location>
        <begin position="1"/>
        <end position="40"/>
    </location>
</feature>
<gene>
    <name evidence="3" type="ORF">GCM10007320_53480</name>
</gene>
<keyword evidence="4" id="KW-1185">Reference proteome</keyword>
<dbReference type="Proteomes" id="UP000626210">
    <property type="component" value="Unassembled WGS sequence"/>
</dbReference>
<evidence type="ECO:0008006" key="5">
    <source>
        <dbReference type="Google" id="ProtNLM"/>
    </source>
</evidence>
<organism evidence="3 4">
    <name type="scientific">Pseudorhodoferax aquiterrae</name>
    <dbReference type="NCBI Taxonomy" id="747304"/>
    <lineage>
        <taxon>Bacteria</taxon>
        <taxon>Pseudomonadati</taxon>
        <taxon>Pseudomonadota</taxon>
        <taxon>Betaproteobacteria</taxon>
        <taxon>Burkholderiales</taxon>
        <taxon>Comamonadaceae</taxon>
    </lineage>
</organism>
<feature type="compositionally biased region" description="Basic and acidic residues" evidence="1">
    <location>
        <begin position="219"/>
        <end position="229"/>
    </location>
</feature>
<evidence type="ECO:0000313" key="4">
    <source>
        <dbReference type="Proteomes" id="UP000626210"/>
    </source>
</evidence>
<dbReference type="InterPro" id="IPR021455">
    <property type="entry name" value="DUF3106"/>
</dbReference>
<evidence type="ECO:0000313" key="3">
    <source>
        <dbReference type="EMBL" id="GHC98090.1"/>
    </source>
</evidence>
<name>A0ABQ3GA77_9BURK</name>
<sequence length="229" mass="25331">MTTHRKTDTGRPALLPSRPIRWSRVAASASLCCAAALAFAQPATKAASGPSTEKAEAPSPRWGGLSSAQRQALKPLGPSWNSLGEGQRRKWIALSRNFDKLPPEEQQKLHQRMLEWVKLSAAERSRARLNFAETERLASDDKQAKWEAYQALSEEERRKLAEQAPRRALPGAATAVRPIPRQRLATMPVAPENQRTMPRISTAPHLINPQTLLPQVDAHATEPDTAPHQ</sequence>
<reference evidence="4" key="1">
    <citation type="journal article" date="2019" name="Int. J. Syst. Evol. Microbiol.">
        <title>The Global Catalogue of Microorganisms (GCM) 10K type strain sequencing project: providing services to taxonomists for standard genome sequencing and annotation.</title>
        <authorList>
            <consortium name="The Broad Institute Genomics Platform"/>
            <consortium name="The Broad Institute Genome Sequencing Center for Infectious Disease"/>
            <person name="Wu L."/>
            <person name="Ma J."/>
        </authorList>
    </citation>
    <scope>NUCLEOTIDE SEQUENCE [LARGE SCALE GENOMIC DNA]</scope>
    <source>
        <strain evidence="4">KCTC 23314</strain>
    </source>
</reference>
<accession>A0ABQ3GA77</accession>
<feature type="region of interest" description="Disordered" evidence="1">
    <location>
        <begin position="44"/>
        <end position="81"/>
    </location>
</feature>
<protein>
    <recommendedName>
        <fullName evidence="5">DUF3106 domain-containing protein</fullName>
    </recommendedName>
</protein>
<evidence type="ECO:0000256" key="1">
    <source>
        <dbReference type="SAM" id="MobiDB-lite"/>
    </source>
</evidence>
<proteinExistence type="predicted"/>
<keyword evidence="2" id="KW-0732">Signal</keyword>
<dbReference type="Pfam" id="PF11304">
    <property type="entry name" value="DUF3106"/>
    <property type="match status" value="1"/>
</dbReference>
<comment type="caution">
    <text evidence="3">The sequence shown here is derived from an EMBL/GenBank/DDBJ whole genome shotgun (WGS) entry which is preliminary data.</text>
</comment>